<reference evidence="2 3" key="2">
    <citation type="submission" date="2019-09" db="EMBL/GenBank/DDBJ databases">
        <authorList>
            <person name="Jin C."/>
        </authorList>
    </citation>
    <scope>NUCLEOTIDE SEQUENCE [LARGE SCALE GENOMIC DNA]</scope>
    <source>
        <strain evidence="2 3">BN130099</strain>
    </source>
</reference>
<sequence>MPRTTMVVTFALGVASWALASGLADAAGPGPSAAISTTDVDFVNVTPAKQVFSGSMGKNQNKAVVVIGGTSTIPSNVTTVRLAVTVTSRGSGTITVFPTGNLTGGDIANNSVAYDQGTASAHFAQHIGLGDKVTIANNGSAGATVTLKITGYSTEVTAGGINSGDSDEGDVLTADGSGAANWQPPDSTIAAESVTLHEIAGPNRIALLGGGSFPGHVCSRNGLAVPGFQVGDLVVASFTDGFLPVGITVTVLGVTPDGDVEFDVCNVTDGTLSFPAGTKIRFVGYR</sequence>
<feature type="chain" id="PRO_5022697557" description="DUF5666 domain-containing protein" evidence="1">
    <location>
        <begin position="27"/>
        <end position="286"/>
    </location>
</feature>
<dbReference type="AlphaFoldDB" id="A0A5B1LDN0"/>
<evidence type="ECO:0000313" key="2">
    <source>
        <dbReference type="EMBL" id="KAA1418841.1"/>
    </source>
</evidence>
<dbReference type="Proteomes" id="UP000325003">
    <property type="component" value="Unassembled WGS sequence"/>
</dbReference>
<keyword evidence="3" id="KW-1185">Reference proteome</keyword>
<reference evidence="2 3" key="1">
    <citation type="submission" date="2019-09" db="EMBL/GenBank/DDBJ databases">
        <title>Nocardioides panacisoli sp. nov., isolated from the soil of a ginseng field.</title>
        <authorList>
            <person name="Cho C."/>
        </authorList>
    </citation>
    <scope>NUCLEOTIDE SEQUENCE [LARGE SCALE GENOMIC DNA]</scope>
    <source>
        <strain evidence="2 3">BN130099</strain>
    </source>
</reference>
<dbReference type="EMBL" id="VUJV01000003">
    <property type="protein sequence ID" value="KAA1418841.1"/>
    <property type="molecule type" value="Genomic_DNA"/>
</dbReference>
<comment type="caution">
    <text evidence="2">The sequence shown here is derived from an EMBL/GenBank/DDBJ whole genome shotgun (WGS) entry which is preliminary data.</text>
</comment>
<dbReference type="RefSeq" id="WP_149728181.1">
    <property type="nucleotide sequence ID" value="NZ_VUJV01000003.1"/>
</dbReference>
<feature type="signal peptide" evidence="1">
    <location>
        <begin position="1"/>
        <end position="26"/>
    </location>
</feature>
<proteinExistence type="predicted"/>
<protein>
    <recommendedName>
        <fullName evidence="4">DUF5666 domain-containing protein</fullName>
    </recommendedName>
</protein>
<accession>A0A5B1LDN0</accession>
<evidence type="ECO:0000313" key="3">
    <source>
        <dbReference type="Proteomes" id="UP000325003"/>
    </source>
</evidence>
<evidence type="ECO:0000256" key="1">
    <source>
        <dbReference type="SAM" id="SignalP"/>
    </source>
</evidence>
<name>A0A5B1LDN0_9ACTN</name>
<gene>
    <name evidence="2" type="ORF">F0U44_10175</name>
</gene>
<organism evidence="2 3">
    <name type="scientific">Nocardioides humilatus</name>
    <dbReference type="NCBI Taxonomy" id="2607660"/>
    <lineage>
        <taxon>Bacteria</taxon>
        <taxon>Bacillati</taxon>
        <taxon>Actinomycetota</taxon>
        <taxon>Actinomycetes</taxon>
        <taxon>Propionibacteriales</taxon>
        <taxon>Nocardioidaceae</taxon>
        <taxon>Nocardioides</taxon>
    </lineage>
</organism>
<keyword evidence="1" id="KW-0732">Signal</keyword>
<evidence type="ECO:0008006" key="4">
    <source>
        <dbReference type="Google" id="ProtNLM"/>
    </source>
</evidence>